<evidence type="ECO:0000256" key="7">
    <source>
        <dbReference type="ARBA" id="ARBA00023204"/>
    </source>
</evidence>
<organism evidence="10 11">
    <name type="scientific">Candidatus Wolfebacteria bacterium RIFCSPHIGHO2_01_FULL_48_22</name>
    <dbReference type="NCBI Taxonomy" id="1802555"/>
    <lineage>
        <taxon>Bacteria</taxon>
        <taxon>Candidatus Wolfeibacteriota</taxon>
    </lineage>
</organism>
<dbReference type="Proteomes" id="UP000177029">
    <property type="component" value="Unassembled WGS sequence"/>
</dbReference>
<evidence type="ECO:0000256" key="4">
    <source>
        <dbReference type="ARBA" id="ARBA00022806"/>
    </source>
</evidence>
<dbReference type="Gene3D" id="3.40.50.300">
    <property type="entry name" value="P-loop containing nucleotide triphosphate hydrolases"/>
    <property type="match status" value="2"/>
</dbReference>
<dbReference type="InterPro" id="IPR003593">
    <property type="entry name" value="AAA+_ATPase"/>
</dbReference>
<reference evidence="10 11" key="1">
    <citation type="journal article" date="2016" name="Nat. Commun.">
        <title>Thousands of microbial genomes shed light on interconnected biogeochemical processes in an aquifer system.</title>
        <authorList>
            <person name="Anantharaman K."/>
            <person name="Brown C.T."/>
            <person name="Hug L.A."/>
            <person name="Sharon I."/>
            <person name="Castelle C.J."/>
            <person name="Probst A.J."/>
            <person name="Thomas B.C."/>
            <person name="Singh A."/>
            <person name="Wilkins M.J."/>
            <person name="Karaoz U."/>
            <person name="Brodie E.L."/>
            <person name="Williams K.H."/>
            <person name="Hubbard S.S."/>
            <person name="Banfield J.F."/>
        </authorList>
    </citation>
    <scope>NUCLEOTIDE SEQUENCE [LARGE SCALE GENOMIC DNA]</scope>
</reference>
<dbReference type="InterPro" id="IPR029491">
    <property type="entry name" value="Helicase_HTH"/>
</dbReference>
<evidence type="ECO:0000313" key="10">
    <source>
        <dbReference type="EMBL" id="OGM90879.1"/>
    </source>
</evidence>
<dbReference type="InterPro" id="IPR027417">
    <property type="entry name" value="P-loop_NTPase"/>
</dbReference>
<keyword evidence="6" id="KW-0238">DNA-binding</keyword>
<evidence type="ECO:0000313" key="11">
    <source>
        <dbReference type="Proteomes" id="UP000177029"/>
    </source>
</evidence>
<proteinExistence type="predicted"/>
<dbReference type="PANTHER" id="PTHR47642">
    <property type="entry name" value="ATP-DEPENDENT DNA HELICASE"/>
    <property type="match status" value="1"/>
</dbReference>
<evidence type="ECO:0000256" key="8">
    <source>
        <dbReference type="ARBA" id="ARBA00023235"/>
    </source>
</evidence>
<dbReference type="CDD" id="cd18809">
    <property type="entry name" value="SF1_C_RecD"/>
    <property type="match status" value="1"/>
</dbReference>
<dbReference type="GO" id="GO:0006281">
    <property type="term" value="P:DNA repair"/>
    <property type="evidence" value="ECO:0007669"/>
    <property type="project" value="InterPro"/>
</dbReference>
<dbReference type="SUPFAM" id="SSF52540">
    <property type="entry name" value="P-loop containing nucleoside triphosphate hydrolases"/>
    <property type="match status" value="2"/>
</dbReference>
<dbReference type="InterPro" id="IPR010285">
    <property type="entry name" value="DNA_helicase_pif1-like_DEAD"/>
</dbReference>
<keyword evidence="3" id="KW-0378">Hydrolase</keyword>
<dbReference type="Gene3D" id="1.10.10.1390">
    <property type="entry name" value="ATP-dependent DNA helicase RecQ"/>
    <property type="match status" value="1"/>
</dbReference>
<keyword evidence="5" id="KW-0067">ATP-binding</keyword>
<feature type="domain" description="AAA+ ATPase" evidence="9">
    <location>
        <begin position="12"/>
        <end position="167"/>
    </location>
</feature>
<keyword evidence="1" id="KW-0547">Nucleotide-binding</keyword>
<evidence type="ECO:0000256" key="2">
    <source>
        <dbReference type="ARBA" id="ARBA00022763"/>
    </source>
</evidence>
<evidence type="ECO:0000256" key="5">
    <source>
        <dbReference type="ARBA" id="ARBA00022840"/>
    </source>
</evidence>
<dbReference type="STRING" id="1802555.A2755_01590"/>
<keyword evidence="7" id="KW-0234">DNA repair</keyword>
<dbReference type="AlphaFoldDB" id="A0A1F8DSC6"/>
<name>A0A1F8DSC6_9BACT</name>
<gene>
    <name evidence="10" type="ORF">A2755_01590</name>
</gene>
<dbReference type="PANTHER" id="PTHR47642:SF5">
    <property type="entry name" value="ATP-DEPENDENT DNA HELICASE"/>
    <property type="match status" value="1"/>
</dbReference>
<dbReference type="InterPro" id="IPR049163">
    <property type="entry name" value="Pif1-like_2B_dom"/>
</dbReference>
<evidence type="ECO:0000256" key="1">
    <source>
        <dbReference type="ARBA" id="ARBA00022741"/>
    </source>
</evidence>
<evidence type="ECO:0000259" key="9">
    <source>
        <dbReference type="SMART" id="SM00382"/>
    </source>
</evidence>
<keyword evidence="4" id="KW-0347">Helicase</keyword>
<dbReference type="CDD" id="cd18037">
    <property type="entry name" value="DEXSc_Pif1_like"/>
    <property type="match status" value="1"/>
</dbReference>
<dbReference type="Pfam" id="PF21530">
    <property type="entry name" value="Pif1_2B_dom"/>
    <property type="match status" value="1"/>
</dbReference>
<evidence type="ECO:0000256" key="3">
    <source>
        <dbReference type="ARBA" id="ARBA00022801"/>
    </source>
</evidence>
<dbReference type="GO" id="GO:0003678">
    <property type="term" value="F:DNA helicase activity"/>
    <property type="evidence" value="ECO:0007669"/>
    <property type="project" value="InterPro"/>
</dbReference>
<evidence type="ECO:0000256" key="6">
    <source>
        <dbReference type="ARBA" id="ARBA00023125"/>
    </source>
</evidence>
<accession>A0A1F8DSC6</accession>
<keyword evidence="8" id="KW-0413">Isomerase</keyword>
<dbReference type="Pfam" id="PF05970">
    <property type="entry name" value="PIF1"/>
    <property type="match status" value="1"/>
</dbReference>
<dbReference type="GO" id="GO:0000723">
    <property type="term" value="P:telomere maintenance"/>
    <property type="evidence" value="ECO:0007669"/>
    <property type="project" value="InterPro"/>
</dbReference>
<protein>
    <recommendedName>
        <fullName evidence="9">AAA+ ATPase domain-containing protein</fullName>
    </recommendedName>
</protein>
<dbReference type="InterPro" id="IPR051055">
    <property type="entry name" value="PIF1_helicase"/>
</dbReference>
<sequence length="547" mass="60927">MTQQQALEILKTGANVFLTGAAGSGKTHVLNEYIRFLRERRVSVGITASTGIAATHIGGLTIHSWAGIGIARELSDDAIAQIAEFPRVAKRMRATEVLILDEISMLDANRLDLVDRVARYVRGSFEPFGGIQVVLCGDFFQLPPVADTQGAEPEFAYHAHAWEEADLCVCYLHERFRHEDEEFYAILDAIRNASADEHIRNLLLATADAPHVPTAKLYSHNVNVDRENARKLAELPGAFKTFHMNSYGAKKVAEALTQSCLAPELLELKKGAAVMFVKNNFEEGYVNGTLGTVEGFNEMGWPLVRTRTGNALTAAPMEWSVLNEQGKPIAGIKQVPLRLAWAITIHKSQGMTLDEAQIDLSQAFEPGMGYVALSRVRTYAGLRITGLNDTALRVHTGTLQHDTLFKKESDTVEAEYIRTPREDILRRQSAFLKRIGAGAPKKQKRNALEETRELVLLEHTIAEMARMRDLKEATILSHIEDLKISDPELDIRYLKDAIHPKKFDEIAAAFLQTGRNEKGVYPLAPVMDLLDDAYSYPELRLVRLFLG</sequence>
<dbReference type="Pfam" id="PF14493">
    <property type="entry name" value="HTH_40"/>
    <property type="match status" value="1"/>
</dbReference>
<keyword evidence="2" id="KW-0227">DNA damage</keyword>
<dbReference type="EMBL" id="MGIP01000014">
    <property type="protein sequence ID" value="OGM90879.1"/>
    <property type="molecule type" value="Genomic_DNA"/>
</dbReference>
<comment type="caution">
    <text evidence="10">The sequence shown here is derived from an EMBL/GenBank/DDBJ whole genome shotgun (WGS) entry which is preliminary data.</text>
</comment>
<dbReference type="SMART" id="SM00382">
    <property type="entry name" value="AAA"/>
    <property type="match status" value="1"/>
</dbReference>